<dbReference type="GO" id="GO:0000976">
    <property type="term" value="F:transcription cis-regulatory region binding"/>
    <property type="evidence" value="ECO:0007669"/>
    <property type="project" value="TreeGrafter"/>
</dbReference>
<dbReference type="Gene3D" id="1.10.10.10">
    <property type="entry name" value="Winged helix-like DNA-binding domain superfamily/Winged helix DNA-binding domain"/>
    <property type="match status" value="1"/>
</dbReference>
<dbReference type="AlphaFoldDB" id="A0A1Q2MFF6"/>
<dbReference type="PANTHER" id="PTHR30146">
    <property type="entry name" value="LACI-RELATED TRANSCRIPTIONAL REPRESSOR"/>
    <property type="match status" value="1"/>
</dbReference>
<dbReference type="CDD" id="cd07377">
    <property type="entry name" value="WHTH_GntR"/>
    <property type="match status" value="1"/>
</dbReference>
<dbReference type="RefSeq" id="WP_146683205.1">
    <property type="nucleotide sequence ID" value="NZ_CP019646.1"/>
</dbReference>
<keyword evidence="2 5" id="KW-0238">DNA-binding</keyword>
<proteinExistence type="predicted"/>
<dbReference type="SUPFAM" id="SSF46785">
    <property type="entry name" value="Winged helix' DNA-binding domain"/>
    <property type="match status" value="1"/>
</dbReference>
<dbReference type="InterPro" id="IPR000524">
    <property type="entry name" value="Tscrpt_reg_HTH_GntR"/>
</dbReference>
<evidence type="ECO:0000313" key="6">
    <source>
        <dbReference type="Proteomes" id="UP000188181"/>
    </source>
</evidence>
<dbReference type="PROSITE" id="PS50949">
    <property type="entry name" value="HTH_GNTR"/>
    <property type="match status" value="1"/>
</dbReference>
<dbReference type="PANTHER" id="PTHR30146:SF109">
    <property type="entry name" value="HTH-TYPE TRANSCRIPTIONAL REGULATOR GALS"/>
    <property type="match status" value="1"/>
</dbReference>
<dbReference type="KEGG" id="pbas:SMSP2_01346"/>
<name>A0A1Q2MFF6_9BACT</name>
<feature type="domain" description="HTH gntR-type" evidence="4">
    <location>
        <begin position="12"/>
        <end position="80"/>
    </location>
</feature>
<dbReference type="SUPFAM" id="SSF53822">
    <property type="entry name" value="Periplasmic binding protein-like I"/>
    <property type="match status" value="1"/>
</dbReference>
<accession>A0A1Q2MFF6</accession>
<sequence length="388" mass="43345">MRLKMSIQSKNNLAYVMTYKNVLADIKRNRLTPGARLIPITELAKKYDVSYMTAQRAIKMLQDEGVLEAKKGSGIFIKNLDNKNENGSKGNGFSYSPNNITSNIQDKSAVKSISIVLPFWLSWHGKAAVYSTVRGFMEISQKQGWKTDLITKDGNFVDLKFSQKIIDRDVDGLLWIAPNPWDITNIVRLIDKGIEVIPTGRGFPDIPLDAVEIDLLDLGSQIVNFCISKEHDKILILSGNIEEPFLDTISATIVKGIKNELQTRNINLSDNVVCQACMPPEDLKHAKLAIEEHADANAIICMSETIFPAIEDLDKRNFYKDPSSIVIINCTGEHGHNPDYVGRIPVVKISRPYEDIGRAAGLRLLNKWQGEKPNGLDLKAKMIIPDSL</sequence>
<keyword evidence="6" id="KW-1185">Reference proteome</keyword>
<evidence type="ECO:0000256" key="3">
    <source>
        <dbReference type="ARBA" id="ARBA00023163"/>
    </source>
</evidence>
<protein>
    <submittedName>
        <fullName evidence="5">DNA-binding transcriptional regulator FrlR</fullName>
    </submittedName>
</protein>
<dbReference type="InterPro" id="IPR036390">
    <property type="entry name" value="WH_DNA-bd_sf"/>
</dbReference>
<organism evidence="5 6">
    <name type="scientific">Limihaloglobus sulfuriphilus</name>
    <dbReference type="NCBI Taxonomy" id="1851148"/>
    <lineage>
        <taxon>Bacteria</taxon>
        <taxon>Pseudomonadati</taxon>
        <taxon>Planctomycetota</taxon>
        <taxon>Phycisphaerae</taxon>
        <taxon>Sedimentisphaerales</taxon>
        <taxon>Sedimentisphaeraceae</taxon>
        <taxon>Limihaloglobus</taxon>
    </lineage>
</organism>
<keyword evidence="1" id="KW-0805">Transcription regulation</keyword>
<evidence type="ECO:0000256" key="1">
    <source>
        <dbReference type="ARBA" id="ARBA00023015"/>
    </source>
</evidence>
<keyword evidence="3" id="KW-0804">Transcription</keyword>
<reference evidence="6" key="1">
    <citation type="submission" date="2017-02" db="EMBL/GenBank/DDBJ databases">
        <title>Comparative genomics and description of representatives of a novel lineage of planctomycetes thriving in anoxic sediments.</title>
        <authorList>
            <person name="Spring S."/>
            <person name="Bunk B."/>
            <person name="Sproer C."/>
        </authorList>
    </citation>
    <scope>NUCLEOTIDE SEQUENCE [LARGE SCALE GENOMIC DNA]</scope>
    <source>
        <strain evidence="6">SM-Chi-D1</strain>
    </source>
</reference>
<evidence type="ECO:0000256" key="2">
    <source>
        <dbReference type="ARBA" id="ARBA00023125"/>
    </source>
</evidence>
<evidence type="ECO:0000313" key="5">
    <source>
        <dbReference type="EMBL" id="AQQ70982.1"/>
    </source>
</evidence>
<dbReference type="Proteomes" id="UP000188181">
    <property type="component" value="Chromosome"/>
</dbReference>
<dbReference type="OrthoDB" id="9802328at2"/>
<dbReference type="EMBL" id="CP019646">
    <property type="protein sequence ID" value="AQQ70982.1"/>
    <property type="molecule type" value="Genomic_DNA"/>
</dbReference>
<evidence type="ECO:0000259" key="4">
    <source>
        <dbReference type="PROSITE" id="PS50949"/>
    </source>
</evidence>
<dbReference type="SMART" id="SM00345">
    <property type="entry name" value="HTH_GNTR"/>
    <property type="match status" value="1"/>
</dbReference>
<gene>
    <name evidence="5" type="ORF">SMSP2_01346</name>
</gene>
<dbReference type="InterPro" id="IPR028082">
    <property type="entry name" value="Peripla_BP_I"/>
</dbReference>
<dbReference type="InterPro" id="IPR036388">
    <property type="entry name" value="WH-like_DNA-bd_sf"/>
</dbReference>
<dbReference type="STRING" id="1851148.SMSP2_01346"/>
<dbReference type="Gene3D" id="3.40.50.2300">
    <property type="match status" value="2"/>
</dbReference>
<dbReference type="Pfam" id="PF00392">
    <property type="entry name" value="GntR"/>
    <property type="match status" value="1"/>
</dbReference>
<dbReference type="GO" id="GO:0003700">
    <property type="term" value="F:DNA-binding transcription factor activity"/>
    <property type="evidence" value="ECO:0007669"/>
    <property type="project" value="InterPro"/>
</dbReference>